<dbReference type="AlphaFoldDB" id="A0A4U8V258"/>
<reference evidence="3" key="2">
    <citation type="journal article" date="2015" name="Genome Biol.">
        <title>Comparative genomics of Steinernema reveals deeply conserved gene regulatory networks.</title>
        <authorList>
            <person name="Dillman A.R."/>
            <person name="Macchietto M."/>
            <person name="Porter C.F."/>
            <person name="Rogers A."/>
            <person name="Williams B."/>
            <person name="Antoshechkin I."/>
            <person name="Lee M.M."/>
            <person name="Goodwin Z."/>
            <person name="Lu X."/>
            <person name="Lewis E.E."/>
            <person name="Goodrich-Blair H."/>
            <person name="Stock S.P."/>
            <person name="Adams B.J."/>
            <person name="Sternberg P.W."/>
            <person name="Mortazavi A."/>
        </authorList>
    </citation>
    <scope>NUCLEOTIDE SEQUENCE [LARGE SCALE GENOMIC DNA]</scope>
    <source>
        <strain evidence="3">ALL</strain>
    </source>
</reference>
<feature type="region of interest" description="Disordered" evidence="2">
    <location>
        <begin position="111"/>
        <end position="130"/>
    </location>
</feature>
<dbReference type="EMBL" id="AZBU02000001">
    <property type="protein sequence ID" value="TMS40036.1"/>
    <property type="molecule type" value="Genomic_DNA"/>
</dbReference>
<sequence>MYSNGASATFAPAADFLPPISTAPKRGKTAPRLQHYHSNLESYLRKLSYQLEALINEQLATVKTQKASLASNRQKKAKYEAEQERIRIQVEEQDQDNVKLREKLRELDRSSKEVSKENVGCDTEHREQQRAEKQARYHLDDTSAKVTATLGIHDVPKQERGDVKVLQSFVDRTAAQIYRLQEEKRKQGNIHDLKFFKNSATENLRQRIRLLESGKYKGEDTWKRMVDNLEEASYALPGEIHDADNKEDRQLQASITAKKNLLAKQQDYLLLLEDWVNTTQHDINESEALTIIAKDDQEVVFFPRLNPDEEVDESAKASEERMEEIEREVCRVKLEGEAKRAAVSRYRSLLETLQSNKRALQRSHSADFPKLERWKPVEKKKEQLVVLYRKEAAILGRQERLRNTLEDLKLKLENANALSHTAGLELKRINEVKEASLQNLHNGHLDHDPNDDELVRLEKEVTHLKAQIAERMSENARYYTGIEEARQKAKQWKTTAQNFSQLQAKINAKHKLWSEIRSLRQNYAQLEKQLRTAQKDLELSVLRRECIVDKAQAAVLAKNSMVRSQQVEQTDKLQKSIAAIRKDLKLAKDLRRLQPT</sequence>
<protein>
    <submittedName>
        <fullName evidence="3">Uncharacterized protein</fullName>
    </submittedName>
</protein>
<proteinExistence type="predicted"/>
<name>A0A4U8V258_STECR</name>
<dbReference type="OrthoDB" id="10471191at2759"/>
<accession>A0A4U8V258</accession>
<evidence type="ECO:0000256" key="2">
    <source>
        <dbReference type="SAM" id="MobiDB-lite"/>
    </source>
</evidence>
<evidence type="ECO:0000313" key="3">
    <source>
        <dbReference type="EMBL" id="TMS40036.1"/>
    </source>
</evidence>
<gene>
    <name evidence="3" type="ORF">L596_006472</name>
</gene>
<reference evidence="3" key="3">
    <citation type="journal article" date="2019" name="G3 (Bethesda)">
        <title>Hybrid Assembly of the Genome of the Entomopathogenic Nematode Steinernema carpocapsae Identifies the X-Chromosome.</title>
        <authorList>
            <person name="Serra L."/>
            <person name="Macchietto M."/>
            <person name="Macias-Munoz A."/>
            <person name="McGill C.J."/>
            <person name="Rodriguez I.M."/>
            <person name="Rodriguez B."/>
            <person name="Murad R."/>
            <person name="Mortazavi A."/>
        </authorList>
    </citation>
    <scope>NUCLEOTIDE SEQUENCE [LARGE SCALE GENOMIC DNA]</scope>
    <source>
        <strain evidence="3">ALL</strain>
    </source>
</reference>
<evidence type="ECO:0000256" key="1">
    <source>
        <dbReference type="SAM" id="Coils"/>
    </source>
</evidence>
<organism evidence="3">
    <name type="scientific">Steinernema carpocapsae</name>
    <name type="common">Entomopathogenic nematode</name>
    <dbReference type="NCBI Taxonomy" id="34508"/>
    <lineage>
        <taxon>Eukaryota</taxon>
        <taxon>Metazoa</taxon>
        <taxon>Ecdysozoa</taxon>
        <taxon>Nematoda</taxon>
        <taxon>Chromadorea</taxon>
        <taxon>Rhabditida</taxon>
        <taxon>Tylenchina</taxon>
        <taxon>Panagrolaimomorpha</taxon>
        <taxon>Strongyloidoidea</taxon>
        <taxon>Steinernematidae</taxon>
        <taxon>Steinernema</taxon>
    </lineage>
</organism>
<feature type="coiled-coil region" evidence="1">
    <location>
        <begin position="454"/>
        <end position="543"/>
    </location>
</feature>
<keyword evidence="1" id="KW-0175">Coiled coil</keyword>
<reference evidence="3" key="1">
    <citation type="submission" date="2013-11" db="EMBL/GenBank/DDBJ databases">
        <authorList>
            <person name="Sternberg P."/>
            <person name="Dillman A."/>
            <person name="Macchietto M."/>
        </authorList>
    </citation>
    <scope>NUCLEOTIDE SEQUENCE</scope>
    <source>
        <strain evidence="3">ALL</strain>
    </source>
</reference>
<comment type="caution">
    <text evidence="3">The sequence shown here is derived from an EMBL/GenBank/DDBJ whole genome shotgun (WGS) entry which is preliminary data.</text>
</comment>
<feature type="coiled-coil region" evidence="1">
    <location>
        <begin position="308"/>
        <end position="363"/>
    </location>
</feature>